<feature type="compositionally biased region" description="Basic and acidic residues" evidence="1">
    <location>
        <begin position="881"/>
        <end position="894"/>
    </location>
</feature>
<dbReference type="Proteomes" id="UP001500190">
    <property type="component" value="Unassembled WGS sequence"/>
</dbReference>
<feature type="compositionally biased region" description="Basic and acidic residues" evidence="1">
    <location>
        <begin position="440"/>
        <end position="457"/>
    </location>
</feature>
<feature type="region of interest" description="Disordered" evidence="1">
    <location>
        <begin position="1058"/>
        <end position="1080"/>
    </location>
</feature>
<feature type="compositionally biased region" description="Basic and acidic residues" evidence="1">
    <location>
        <begin position="1186"/>
        <end position="1231"/>
    </location>
</feature>
<feature type="domain" description="Tox-PL" evidence="2">
    <location>
        <begin position="1451"/>
        <end position="1574"/>
    </location>
</feature>
<feature type="compositionally biased region" description="Low complexity" evidence="1">
    <location>
        <begin position="458"/>
        <end position="488"/>
    </location>
</feature>
<sequence>MFDPDGVPDFFPGTTPDVVALTGSELQRIGGEIRTTGESVTSAFEQLKGCYRAPEASTLITSMRPMRTLSGDFGADIWAMGAILQRFGEDMKGPYEQLQQMLARARVFVAKCKQSDAEGKEWQSYDNWVQEENSYHTDTANLLQQMMDIQVEAANEIEALIGGLGWWPDDFTRQKRGLSGGLAYHARAMSSGEGPPPPWGSPEEYDAPWISDVGHSLVGILDGLTTVLGIQWLAQSTGWKWDDDFFQWAFDHPPADMHQMFDAWAEMGNDTLMLLNKIPGVGKLLPDGMSEQLDQRFDDTIRTIGDDWSKGNQTSSVLGVLGLIPIGPTKLAGLTSKVGKLGKVGKLASKVPPVRVAVAGADKFLDFRSRIRSGAIEGTLKIPVAGSVLKGYSHIPILGKSVRLDPHVPLSRPPRLDLPSHATRTSPALVTTRAGALDPHIGDTNHNRWSTDPHDTTPTRTTGAPAHPAVSLPHSPHPGTTVPTHPGSIDPNRPGTTEPDRPGTTVPARPGSGDPARSGPTDPVTPRPADPLDHQHPGPPATPVVPTNVGTSKDAHTGTSNTPGAPSRPERVPADNAAQQRTNGSSDRASGDSQPTGRQPEPDPRRTPETQRTDRNSATEAQRKTDGRTTPDPRHRTEDPHSTEQQHSTQERHDADERRRTEEQDRRTREEEVHRTREETRRERPAEVGTAHRGDGGSNDPESGVSRNEPVPPIQPTYPIHAGGGESTISNRLEPNRLEPNRTPDSTTPDRPHQDPSRARASNDRSIRDGLEPNRSTNRHTEPDSLAPHRSDADRLEGHRAEGHRVEGDRVEGDRVEGDGLDKARQSSAGRERVRRESPDAPDAPERRTDDRDARNSSQTDPAPEPLDDADLARLPAPDPALRRADSPRTESRRPVPSHRTSDPETTPRTPRHGAAAAVDEHGRQRREAEDPFARSELGDRQFRASEADHRALAEQGRMHAGKLGEIRERLGRQVGDPDALSETEVTSLERMLIGHDHQDINDAFRAGDRSVEHRPVVRVAVSALNKLPDFHGEVRRGVSFDSADDFKRFLDRYRPGQTAKEPAFTHSAKPAESVKGADDADRWRGAEDFSGGQYSKGRVILHIDSRHGKDLSFMRDPFTGIDEVVHGPHTPFYPTRMPYQDKETGIWHVHARDYGGPVEPSPKGLNPFGEHRTHHDVPETTQPVSRHDVPDPDRTQRIPSDQVRRLDGGDGRPDDSPYRNPDDPPPHDDPDATQPVKHQHTERDTADNKHHDSPEPNNQETHQHHDDPDTTHDDPDTTQPVKRHHEQDTTADGDESDTQEVQEQDELHGAEHADGDPERTQRVHVAGREVKKEPWEHLVSREQIHWHIPSERGRVPELWIKHGGNHLEPVTPEEQSMLHQLGLEPPRAHGEPGRPRGESQPDRYRRLDLDGAHETRLAQAAGHQPLRTVEQWKNLVNPHFTKGWIEFQRNCSAVTRAVVDLIQGRRTRIADGDFFKSPEGTAVPGDYDDTYEWMGVRNPGYRMDRHLPPSHPDPAAHQAAFTQNAYHSVAQGLKGRPPGTVAAVCVRWAHPGGGHWFAAYVDEHGGIRHLDVQPAPNAIHLPWPPQYGSNLERLEYTIREPDGDWEGGDSAAPESTW</sequence>
<feature type="compositionally biased region" description="Basic and acidic residues" evidence="1">
    <location>
        <begin position="919"/>
        <end position="953"/>
    </location>
</feature>
<feature type="compositionally biased region" description="Basic and acidic residues" evidence="1">
    <location>
        <begin position="1170"/>
        <end position="1179"/>
    </location>
</feature>
<feature type="region of interest" description="Disordered" evidence="1">
    <location>
        <begin position="1153"/>
        <end position="1324"/>
    </location>
</feature>
<comment type="caution">
    <text evidence="3">The sequence shown here is derived from an EMBL/GenBank/DDBJ whole genome shotgun (WGS) entry which is preliminary data.</text>
</comment>
<name>A0ABP4PLZ5_9ACTN</name>
<dbReference type="EMBL" id="BAAAND010000005">
    <property type="protein sequence ID" value="GAA1582962.1"/>
    <property type="molecule type" value="Genomic_DNA"/>
</dbReference>
<feature type="compositionally biased region" description="Basic and acidic residues" evidence="1">
    <location>
        <begin position="779"/>
        <end position="855"/>
    </location>
</feature>
<feature type="compositionally biased region" description="Basic and acidic residues" evidence="1">
    <location>
        <begin position="1262"/>
        <end position="1276"/>
    </location>
</feature>
<organism evidence="3 4">
    <name type="scientific">Kribbella karoonensis</name>
    <dbReference type="NCBI Taxonomy" id="324851"/>
    <lineage>
        <taxon>Bacteria</taxon>
        <taxon>Bacillati</taxon>
        <taxon>Actinomycetota</taxon>
        <taxon>Actinomycetes</taxon>
        <taxon>Propionibacteriales</taxon>
        <taxon>Kribbellaceae</taxon>
        <taxon>Kribbella</taxon>
    </lineage>
</organism>
<feature type="compositionally biased region" description="Basic and acidic residues" evidence="1">
    <location>
        <begin position="734"/>
        <end position="772"/>
    </location>
</feature>
<feature type="compositionally biased region" description="Polar residues" evidence="1">
    <location>
        <begin position="577"/>
        <end position="597"/>
    </location>
</feature>
<feature type="compositionally biased region" description="Basic and acidic residues" evidence="1">
    <location>
        <begin position="1240"/>
        <end position="1255"/>
    </location>
</feature>
<dbReference type="Pfam" id="PF15644">
    <property type="entry name" value="Gln_amidase"/>
    <property type="match status" value="1"/>
</dbReference>
<feature type="compositionally biased region" description="Basic and acidic residues" evidence="1">
    <location>
        <begin position="1306"/>
        <end position="1324"/>
    </location>
</feature>
<protein>
    <recommendedName>
        <fullName evidence="2">Tox-PL domain-containing protein</fullName>
    </recommendedName>
</protein>
<evidence type="ECO:0000259" key="2">
    <source>
        <dbReference type="Pfam" id="PF15644"/>
    </source>
</evidence>
<evidence type="ECO:0000313" key="3">
    <source>
        <dbReference type="EMBL" id="GAA1582962.1"/>
    </source>
</evidence>
<evidence type="ECO:0000313" key="4">
    <source>
        <dbReference type="Proteomes" id="UP001500190"/>
    </source>
</evidence>
<gene>
    <name evidence="3" type="ORF">GCM10009742_29860</name>
</gene>
<keyword evidence="4" id="KW-1185">Reference proteome</keyword>
<feature type="region of interest" description="Disordered" evidence="1">
    <location>
        <begin position="1384"/>
        <end position="1404"/>
    </location>
</feature>
<proteinExistence type="predicted"/>
<accession>A0ABP4PLZ5</accession>
<feature type="compositionally biased region" description="Basic and acidic residues" evidence="1">
    <location>
        <begin position="600"/>
        <end position="695"/>
    </location>
</feature>
<feature type="region of interest" description="Disordered" evidence="1">
    <location>
        <begin position="411"/>
        <end position="964"/>
    </location>
</feature>
<dbReference type="InterPro" id="IPR028908">
    <property type="entry name" value="Tox-PL_dom"/>
</dbReference>
<dbReference type="RefSeq" id="WP_344191375.1">
    <property type="nucleotide sequence ID" value="NZ_BAAAND010000005.1"/>
</dbReference>
<evidence type="ECO:0000256" key="1">
    <source>
        <dbReference type="SAM" id="MobiDB-lite"/>
    </source>
</evidence>
<feature type="compositionally biased region" description="Basic and acidic residues" evidence="1">
    <location>
        <begin position="1387"/>
        <end position="1404"/>
    </location>
</feature>
<reference evidence="4" key="1">
    <citation type="journal article" date="2019" name="Int. J. Syst. Evol. Microbiol.">
        <title>The Global Catalogue of Microorganisms (GCM) 10K type strain sequencing project: providing services to taxonomists for standard genome sequencing and annotation.</title>
        <authorList>
            <consortium name="The Broad Institute Genomics Platform"/>
            <consortium name="The Broad Institute Genome Sequencing Center for Infectious Disease"/>
            <person name="Wu L."/>
            <person name="Ma J."/>
        </authorList>
    </citation>
    <scope>NUCLEOTIDE SEQUENCE [LARGE SCALE GENOMIC DNA]</scope>
    <source>
        <strain evidence="4">JCM 14304</strain>
    </source>
</reference>
<dbReference type="Gene3D" id="3.90.176.10">
    <property type="entry name" value="Toxin ADP-ribosyltransferase, Chain A, domain 1"/>
    <property type="match status" value="1"/>
</dbReference>
<feature type="compositionally biased region" description="Acidic residues" evidence="1">
    <location>
        <begin position="1290"/>
        <end position="1305"/>
    </location>
</feature>